<evidence type="ECO:0000313" key="1">
    <source>
        <dbReference type="EMBL" id="KAF2152186.1"/>
    </source>
</evidence>
<dbReference type="AlphaFoldDB" id="A0A9P4MLY6"/>
<sequence>MLDSRSLCVSGPVTAGTGATATTAATVTTGTATTHKTSVTKFTSTATKATTVTKSRSTTKAAATAAAITATTASTVITSSAYAGICSNEGCWNCDVGTQLQGCAGDTWSTLQSMAACTVGELSTLTIGWAKQIIND</sequence>
<name>A0A9P4MLY6_9PEZI</name>
<proteinExistence type="predicted"/>
<protein>
    <submittedName>
        <fullName evidence="1">Uncharacterized protein</fullName>
    </submittedName>
</protein>
<evidence type="ECO:0000313" key="2">
    <source>
        <dbReference type="Proteomes" id="UP000799439"/>
    </source>
</evidence>
<reference evidence="1" key="1">
    <citation type="journal article" date="2020" name="Stud. Mycol.">
        <title>101 Dothideomycetes genomes: a test case for predicting lifestyles and emergence of pathogens.</title>
        <authorList>
            <person name="Haridas S."/>
            <person name="Albert R."/>
            <person name="Binder M."/>
            <person name="Bloem J."/>
            <person name="Labutti K."/>
            <person name="Salamov A."/>
            <person name="Andreopoulos B."/>
            <person name="Baker S."/>
            <person name="Barry K."/>
            <person name="Bills G."/>
            <person name="Bluhm B."/>
            <person name="Cannon C."/>
            <person name="Castanera R."/>
            <person name="Culley D."/>
            <person name="Daum C."/>
            <person name="Ezra D."/>
            <person name="Gonzalez J."/>
            <person name="Henrissat B."/>
            <person name="Kuo A."/>
            <person name="Liang C."/>
            <person name="Lipzen A."/>
            <person name="Lutzoni F."/>
            <person name="Magnuson J."/>
            <person name="Mondo S."/>
            <person name="Nolan M."/>
            <person name="Ohm R."/>
            <person name="Pangilinan J."/>
            <person name="Park H.-J."/>
            <person name="Ramirez L."/>
            <person name="Alfaro M."/>
            <person name="Sun H."/>
            <person name="Tritt A."/>
            <person name="Yoshinaga Y."/>
            <person name="Zwiers L.-H."/>
            <person name="Turgeon B."/>
            <person name="Goodwin S."/>
            <person name="Spatafora J."/>
            <person name="Crous P."/>
            <person name="Grigoriev I."/>
        </authorList>
    </citation>
    <scope>NUCLEOTIDE SEQUENCE</scope>
    <source>
        <strain evidence="1">CBS 260.36</strain>
    </source>
</reference>
<gene>
    <name evidence="1" type="ORF">K461DRAFT_293873</name>
</gene>
<dbReference type="EMBL" id="ML996086">
    <property type="protein sequence ID" value="KAF2152186.1"/>
    <property type="molecule type" value="Genomic_DNA"/>
</dbReference>
<organism evidence="1 2">
    <name type="scientific">Myriangium duriaei CBS 260.36</name>
    <dbReference type="NCBI Taxonomy" id="1168546"/>
    <lineage>
        <taxon>Eukaryota</taxon>
        <taxon>Fungi</taxon>
        <taxon>Dikarya</taxon>
        <taxon>Ascomycota</taxon>
        <taxon>Pezizomycotina</taxon>
        <taxon>Dothideomycetes</taxon>
        <taxon>Dothideomycetidae</taxon>
        <taxon>Myriangiales</taxon>
        <taxon>Myriangiaceae</taxon>
        <taxon>Myriangium</taxon>
    </lineage>
</organism>
<comment type="caution">
    <text evidence="1">The sequence shown here is derived from an EMBL/GenBank/DDBJ whole genome shotgun (WGS) entry which is preliminary data.</text>
</comment>
<dbReference type="Proteomes" id="UP000799439">
    <property type="component" value="Unassembled WGS sequence"/>
</dbReference>
<keyword evidence="2" id="KW-1185">Reference proteome</keyword>
<accession>A0A9P4MLY6</accession>